<dbReference type="EMBL" id="BATJ01000011">
    <property type="protein sequence ID" value="GAD68042.1"/>
    <property type="molecule type" value="Genomic_DNA"/>
</dbReference>
<dbReference type="PANTHER" id="PTHR45982">
    <property type="entry name" value="REGULATOR OF CHROMOSOME CONDENSATION"/>
    <property type="match status" value="1"/>
</dbReference>
<dbReference type="AlphaFoldDB" id="U3A3W3"/>
<protein>
    <recommendedName>
        <fullName evidence="3">Lipoprotein</fullName>
    </recommendedName>
</protein>
<evidence type="ECO:0000313" key="1">
    <source>
        <dbReference type="EMBL" id="GAD68042.1"/>
    </source>
</evidence>
<dbReference type="Gene3D" id="2.130.10.30">
    <property type="entry name" value="Regulator of chromosome condensation 1/beta-lactamase-inhibitor protein II"/>
    <property type="match status" value="2"/>
</dbReference>
<dbReference type="eggNOG" id="COG5184">
    <property type="taxonomic scope" value="Bacteria"/>
</dbReference>
<proteinExistence type="predicted"/>
<dbReference type="InterPro" id="IPR051553">
    <property type="entry name" value="Ran_GTPase-activating"/>
</dbReference>
<gene>
    <name evidence="1" type="ORF">VPR01S_11_00350</name>
</gene>
<dbReference type="Proteomes" id="UP000016570">
    <property type="component" value="Unassembled WGS sequence"/>
</dbReference>
<dbReference type="PANTHER" id="PTHR45982:SF1">
    <property type="entry name" value="REGULATOR OF CHROMOSOME CONDENSATION"/>
    <property type="match status" value="1"/>
</dbReference>
<keyword evidence="2" id="KW-1185">Reference proteome</keyword>
<dbReference type="InterPro" id="IPR009091">
    <property type="entry name" value="RCC1/BLIP-II"/>
</dbReference>
<evidence type="ECO:0008006" key="3">
    <source>
        <dbReference type="Google" id="ProtNLM"/>
    </source>
</evidence>
<reference evidence="1 2" key="1">
    <citation type="submission" date="2013-09" db="EMBL/GenBank/DDBJ databases">
        <title>Whole genome shotgun sequence of Vibrio proteolyticus NBRC 13287.</title>
        <authorList>
            <person name="Isaki S."/>
            <person name="Hosoyama A."/>
            <person name="Numata M."/>
            <person name="Hashimoto M."/>
            <person name="Hosoyama Y."/>
            <person name="Tsuchikane K."/>
            <person name="Noguchi M."/>
            <person name="Hirakata S."/>
            <person name="Ichikawa N."/>
            <person name="Ohji S."/>
            <person name="Yamazoe A."/>
            <person name="Fujita N."/>
        </authorList>
    </citation>
    <scope>NUCLEOTIDE SEQUENCE [LARGE SCALE GENOMIC DNA]</scope>
    <source>
        <strain evidence="1 2">NBRC 13287</strain>
    </source>
</reference>
<evidence type="ECO:0000313" key="2">
    <source>
        <dbReference type="Proteomes" id="UP000016570"/>
    </source>
</evidence>
<name>U3A3W3_VIBPR</name>
<comment type="caution">
    <text evidence="1">The sequence shown here is derived from an EMBL/GenBank/DDBJ whole genome shotgun (WGS) entry which is preliminary data.</text>
</comment>
<dbReference type="SUPFAM" id="SSF50985">
    <property type="entry name" value="RCC1/BLIP-II"/>
    <property type="match status" value="2"/>
</dbReference>
<accession>U3A3W3</accession>
<dbReference type="PROSITE" id="PS51257">
    <property type="entry name" value="PROKAR_LIPOPROTEIN"/>
    <property type="match status" value="1"/>
</dbReference>
<dbReference type="STRING" id="1219065.VPR01S_11_00350"/>
<sequence length="584" mass="62367">MFVMKMKFISVIVAGILLVGCGSEDIFEDKPKEPAPYVPVPTKPVPVTPPVVELPEPGHPPVAYPPVELPVEPFAEITDLYKTSIWYGLAATSGRAIAECPDCTTDDYQFTWFADLNNDGVFEAETEIVHVGESLEIDATTLGKVMKLTVEHPQATNQLSRYYVPAPIINHLYLDGTIFGAITNEGNATFWGFDAYDAGGTPGQVFTSVDEIRGDQWSIAMIMKDGTVLTRGLDYNGGDSSAVQERLVDVQDVIADGVWGNRAAITGSGEVVLWGPNDYSAIEDQLTNVKSIVVASALGPGWAALTFDGRVITWGEAENGGDSSAVSDKLTDVVSVLPNEGGAFAALKQDGTVVTWGQAQYGGDSSEVQDRLNHVTELFATSRAFFALKADGTVVSWGIGPGDSSSVEDKLTNIQTIVTTSGSVAALRSDGELVVWGNAFTGGDPSQTEPLTDIVSVKALSHAFIAEKSDGKKIAWGNGIGAQIESDPYNVLSLHSLYEGYDCYAVIWKDLTVSVWGQAYCSDTSAVESELYDIVDIVANIGAFTARSKDGRVMTWGSAGYAEGGNSLPIEFTPQAETEYETLP</sequence>
<organism evidence="1 2">
    <name type="scientific">Vibrio proteolyticus NBRC 13287</name>
    <dbReference type="NCBI Taxonomy" id="1219065"/>
    <lineage>
        <taxon>Bacteria</taxon>
        <taxon>Pseudomonadati</taxon>
        <taxon>Pseudomonadota</taxon>
        <taxon>Gammaproteobacteria</taxon>
        <taxon>Vibrionales</taxon>
        <taxon>Vibrionaceae</taxon>
        <taxon>Vibrio</taxon>
    </lineage>
</organism>